<dbReference type="PANTHER" id="PTHR30457">
    <property type="entry name" value="5'-NUCLEOTIDASE SURE"/>
    <property type="match status" value="1"/>
</dbReference>
<dbReference type="InterPro" id="IPR002828">
    <property type="entry name" value="SurE-like_Pase/nucleotidase"/>
</dbReference>
<reference evidence="7 8" key="1">
    <citation type="journal article" date="2014" name="BMC Genomics">
        <title>Comparison of environmental and isolate Sulfobacillus genomes reveals diverse carbon, sulfur, nitrogen, and hydrogen metabolisms.</title>
        <authorList>
            <person name="Justice N.B."/>
            <person name="Norman A."/>
            <person name="Brown C.T."/>
            <person name="Singh A."/>
            <person name="Thomas B.C."/>
            <person name="Banfield J.F."/>
        </authorList>
    </citation>
    <scope>NUCLEOTIDE SEQUENCE [LARGE SCALE GENOMIC DNA]</scope>
    <source>
        <strain evidence="7">AMDSBA4</strain>
    </source>
</reference>
<keyword evidence="4" id="KW-0479">Metal-binding</keyword>
<dbReference type="EMBL" id="PXYW01000027">
    <property type="protein sequence ID" value="PSR33096.1"/>
    <property type="molecule type" value="Genomic_DNA"/>
</dbReference>
<dbReference type="GO" id="GO:0046872">
    <property type="term" value="F:metal ion binding"/>
    <property type="evidence" value="ECO:0007669"/>
    <property type="project" value="UniProtKB-KW"/>
</dbReference>
<dbReference type="Proteomes" id="UP000242972">
    <property type="component" value="Unassembled WGS sequence"/>
</dbReference>
<dbReference type="InterPro" id="IPR036523">
    <property type="entry name" value="SurE-like_sf"/>
</dbReference>
<sequence length="287" mass="31797">MLHTLPRSMWTRFLLMIRGGRSTSNIDRGLHTMNILLTNDDGIEAPGLEALVQVLASAHDITVVAPSRERSAVSQGFSFHVDYRVEQIDDRRFRVGGTPVDCVMFAVSQLGPFDAVISGINRGANIGWDTWYSGTVGAACEAARRGYKSISVSLDTVGRPQSDHCYGDAARVLAYYLKQGLVATIPPGHVLNINFPNQVELMEGRPQWAVPGTYTYNLNELAIEAETPHQWRIQVQQSATYTNPDNGSDGDLIREGPTLSLLRLAWREPEAEDVDIFTQWIGHLSRC</sequence>
<organism evidence="7 8">
    <name type="scientific">Sulfobacillus benefaciens</name>
    <dbReference type="NCBI Taxonomy" id="453960"/>
    <lineage>
        <taxon>Bacteria</taxon>
        <taxon>Bacillati</taxon>
        <taxon>Bacillota</taxon>
        <taxon>Clostridia</taxon>
        <taxon>Eubacteriales</taxon>
        <taxon>Clostridiales Family XVII. Incertae Sedis</taxon>
        <taxon>Sulfobacillus</taxon>
    </lineage>
</organism>
<evidence type="ECO:0000313" key="8">
    <source>
        <dbReference type="Proteomes" id="UP000242972"/>
    </source>
</evidence>
<evidence type="ECO:0000256" key="1">
    <source>
        <dbReference type="ARBA" id="ARBA00000815"/>
    </source>
</evidence>
<dbReference type="EC" id="3.1.3.5" evidence="3"/>
<protein>
    <recommendedName>
        <fullName evidence="3">5'-nucleotidase</fullName>
        <ecNumber evidence="3">3.1.3.5</ecNumber>
    </recommendedName>
</protein>
<dbReference type="GO" id="GO:0008253">
    <property type="term" value="F:5'-nucleotidase activity"/>
    <property type="evidence" value="ECO:0007669"/>
    <property type="project" value="UniProtKB-EC"/>
</dbReference>
<comment type="similarity">
    <text evidence="2">Belongs to the SurE nucleotidase family.</text>
</comment>
<dbReference type="PANTHER" id="PTHR30457:SF0">
    <property type="entry name" value="PHOSPHATASE, PUTATIVE (AFU_ORTHOLOGUE AFUA_4G01070)-RELATED"/>
    <property type="match status" value="1"/>
</dbReference>
<evidence type="ECO:0000256" key="2">
    <source>
        <dbReference type="ARBA" id="ARBA00011062"/>
    </source>
</evidence>
<dbReference type="Pfam" id="PF01975">
    <property type="entry name" value="SurE"/>
    <property type="match status" value="1"/>
</dbReference>
<evidence type="ECO:0000259" key="6">
    <source>
        <dbReference type="Pfam" id="PF01975"/>
    </source>
</evidence>
<evidence type="ECO:0000313" key="7">
    <source>
        <dbReference type="EMBL" id="PSR33096.1"/>
    </source>
</evidence>
<comment type="catalytic activity">
    <reaction evidence="1">
        <text>a ribonucleoside 5'-phosphate + H2O = a ribonucleoside + phosphate</text>
        <dbReference type="Rhea" id="RHEA:12484"/>
        <dbReference type="ChEBI" id="CHEBI:15377"/>
        <dbReference type="ChEBI" id="CHEBI:18254"/>
        <dbReference type="ChEBI" id="CHEBI:43474"/>
        <dbReference type="ChEBI" id="CHEBI:58043"/>
        <dbReference type="EC" id="3.1.3.5"/>
    </reaction>
</comment>
<evidence type="ECO:0000256" key="5">
    <source>
        <dbReference type="ARBA" id="ARBA00022801"/>
    </source>
</evidence>
<dbReference type="AlphaFoldDB" id="A0A2T2XF70"/>
<comment type="caution">
    <text evidence="7">The sequence shown here is derived from an EMBL/GenBank/DDBJ whole genome shotgun (WGS) entry which is preliminary data.</text>
</comment>
<dbReference type="InterPro" id="IPR030048">
    <property type="entry name" value="SurE"/>
</dbReference>
<evidence type="ECO:0000256" key="3">
    <source>
        <dbReference type="ARBA" id="ARBA00012643"/>
    </source>
</evidence>
<dbReference type="Gene3D" id="3.40.1210.10">
    <property type="entry name" value="Survival protein SurE-like phosphatase/nucleotidase"/>
    <property type="match status" value="1"/>
</dbReference>
<dbReference type="SUPFAM" id="SSF64167">
    <property type="entry name" value="SurE-like"/>
    <property type="match status" value="1"/>
</dbReference>
<evidence type="ECO:0000256" key="4">
    <source>
        <dbReference type="ARBA" id="ARBA00022723"/>
    </source>
</evidence>
<proteinExistence type="inferred from homology"/>
<accession>A0A2T2XF70</accession>
<gene>
    <name evidence="7" type="primary">surE</name>
    <name evidence="7" type="ORF">C7B46_11450</name>
</gene>
<name>A0A2T2XF70_9FIRM</name>
<keyword evidence="5" id="KW-0378">Hydrolase</keyword>
<dbReference type="NCBIfam" id="TIGR00087">
    <property type="entry name" value="surE"/>
    <property type="match status" value="1"/>
</dbReference>
<feature type="domain" description="Survival protein SurE-like phosphatase/nucleotidase" evidence="6">
    <location>
        <begin position="35"/>
        <end position="198"/>
    </location>
</feature>